<keyword evidence="1" id="KW-0812">Transmembrane</keyword>
<evidence type="ECO:0000313" key="3">
    <source>
        <dbReference type="Proteomes" id="UP001469749"/>
    </source>
</evidence>
<name>A0ABV1B6W9_9FIRM</name>
<dbReference type="EMBL" id="JBBMEK010000149">
    <property type="protein sequence ID" value="MEQ2365715.1"/>
    <property type="molecule type" value="Genomic_DNA"/>
</dbReference>
<keyword evidence="1" id="KW-1133">Transmembrane helix</keyword>
<comment type="caution">
    <text evidence="2">The sequence shown here is derived from an EMBL/GenBank/DDBJ whole genome shotgun (WGS) entry which is preliminary data.</text>
</comment>
<sequence>MKKLGNKNILYAVWIILCAATAFLGGFGHSMLINYAFLAVMGLLILIVDRHGLSKICRITKDLKGITETFSEAEAKGTQGNEAYLSLMESMHFTYPETEGDWMRLQESWKSSDGMDCDVEDYIFESELLESCNYNVC</sequence>
<reference evidence="2 3" key="1">
    <citation type="submission" date="2024-03" db="EMBL/GenBank/DDBJ databases">
        <title>Human intestinal bacterial collection.</title>
        <authorList>
            <person name="Pauvert C."/>
            <person name="Hitch T.C.A."/>
            <person name="Clavel T."/>
        </authorList>
    </citation>
    <scope>NUCLEOTIDE SEQUENCE [LARGE SCALE GENOMIC DNA]</scope>
    <source>
        <strain evidence="2 3">CLA-AA-H190</strain>
    </source>
</reference>
<feature type="transmembrane region" description="Helical" evidence="1">
    <location>
        <begin position="9"/>
        <end position="26"/>
    </location>
</feature>
<feature type="non-terminal residue" evidence="2">
    <location>
        <position position="137"/>
    </location>
</feature>
<evidence type="ECO:0000313" key="2">
    <source>
        <dbReference type="EMBL" id="MEQ2365715.1"/>
    </source>
</evidence>
<proteinExistence type="predicted"/>
<feature type="transmembrane region" description="Helical" evidence="1">
    <location>
        <begin position="32"/>
        <end position="48"/>
    </location>
</feature>
<gene>
    <name evidence="2" type="ORF">WMO25_11455</name>
</gene>
<accession>A0ABV1B6W9</accession>
<keyword evidence="1" id="KW-0472">Membrane</keyword>
<dbReference type="Proteomes" id="UP001469749">
    <property type="component" value="Unassembled WGS sequence"/>
</dbReference>
<organism evidence="2 3">
    <name type="scientific">Coprococcus intestinihominis</name>
    <dbReference type="NCBI Taxonomy" id="3133154"/>
    <lineage>
        <taxon>Bacteria</taxon>
        <taxon>Bacillati</taxon>
        <taxon>Bacillota</taxon>
        <taxon>Clostridia</taxon>
        <taxon>Lachnospirales</taxon>
        <taxon>Lachnospiraceae</taxon>
        <taxon>Coprococcus</taxon>
    </lineage>
</organism>
<evidence type="ECO:0000256" key="1">
    <source>
        <dbReference type="SAM" id="Phobius"/>
    </source>
</evidence>
<keyword evidence="3" id="KW-1185">Reference proteome</keyword>
<dbReference type="RefSeq" id="WP_349085422.1">
    <property type="nucleotide sequence ID" value="NZ_JBBMEK010000149.1"/>
</dbReference>
<protein>
    <submittedName>
        <fullName evidence="2">Uncharacterized protein</fullName>
    </submittedName>
</protein>